<dbReference type="AlphaFoldDB" id="A0AAD5ICN3"/>
<evidence type="ECO:0000259" key="1">
    <source>
        <dbReference type="Pfam" id="PF23041"/>
    </source>
</evidence>
<dbReference type="Proteomes" id="UP001064489">
    <property type="component" value="Chromosome 2"/>
</dbReference>
<reference evidence="2" key="2">
    <citation type="submission" date="2023-02" db="EMBL/GenBank/DDBJ databases">
        <authorList>
            <person name="Swenson N.G."/>
            <person name="Wegrzyn J.L."/>
            <person name="Mcevoy S.L."/>
        </authorList>
    </citation>
    <scope>NUCLEOTIDE SEQUENCE</scope>
    <source>
        <strain evidence="2">91603</strain>
        <tissue evidence="2">Leaf</tissue>
    </source>
</reference>
<dbReference type="PANTHER" id="PTHR33826:SF2">
    <property type="entry name" value="HYDROXYPROLINE-RICH GLYCOPROTEIN FAMILY PROTEIN"/>
    <property type="match status" value="1"/>
</dbReference>
<organism evidence="2 3">
    <name type="scientific">Acer negundo</name>
    <name type="common">Box elder</name>
    <dbReference type="NCBI Taxonomy" id="4023"/>
    <lineage>
        <taxon>Eukaryota</taxon>
        <taxon>Viridiplantae</taxon>
        <taxon>Streptophyta</taxon>
        <taxon>Embryophyta</taxon>
        <taxon>Tracheophyta</taxon>
        <taxon>Spermatophyta</taxon>
        <taxon>Magnoliopsida</taxon>
        <taxon>eudicotyledons</taxon>
        <taxon>Gunneridae</taxon>
        <taxon>Pentapetalae</taxon>
        <taxon>rosids</taxon>
        <taxon>malvids</taxon>
        <taxon>Sapindales</taxon>
        <taxon>Sapindaceae</taxon>
        <taxon>Hippocastanoideae</taxon>
        <taxon>Acereae</taxon>
        <taxon>Acer</taxon>
    </lineage>
</organism>
<dbReference type="InterPro" id="IPR055464">
    <property type="entry name" value="DUF7036"/>
</dbReference>
<dbReference type="PANTHER" id="PTHR33826">
    <property type="entry name" value="F20B24.21"/>
    <property type="match status" value="1"/>
</dbReference>
<feature type="domain" description="DUF7036" evidence="1">
    <location>
        <begin position="46"/>
        <end position="121"/>
    </location>
</feature>
<reference evidence="2" key="1">
    <citation type="journal article" date="2022" name="Plant J.">
        <title>Strategies of tolerance reflected in two North American maple genomes.</title>
        <authorList>
            <person name="McEvoy S.L."/>
            <person name="Sezen U.U."/>
            <person name="Trouern-Trend A."/>
            <person name="McMahon S.M."/>
            <person name="Schaberg P.G."/>
            <person name="Yang J."/>
            <person name="Wegrzyn J.L."/>
            <person name="Swenson N.G."/>
        </authorList>
    </citation>
    <scope>NUCLEOTIDE SEQUENCE</scope>
    <source>
        <strain evidence="2">91603</strain>
    </source>
</reference>
<dbReference type="Pfam" id="PF23041">
    <property type="entry name" value="DUF7036"/>
    <property type="match status" value="1"/>
</dbReference>
<gene>
    <name evidence="2" type="ORF">LWI28_007418</name>
</gene>
<comment type="caution">
    <text evidence="2">The sequence shown here is derived from an EMBL/GenBank/DDBJ whole genome shotgun (WGS) entry which is preliminary data.</text>
</comment>
<sequence>MIQSSQFEFGQCKDYTENMKMARVLTVHGSMGKIVPAEEKVQIPFNFTLNFSIHQIKDNFKELTSQLKLGLHLTPYENLYMKLSNSKGSTVAPPTLVQSFVLFAVENTCSMPRVKQIRLSSILQHSLHGGDVSVPSGSPSPALAIPFATTTQTGSPTPRKGLGYRDLIFSNLLLKSAAPIYTGRDFKVVS</sequence>
<proteinExistence type="predicted"/>
<accession>A0AAD5ICN3</accession>
<dbReference type="EMBL" id="JAJSOW010000106">
    <property type="protein sequence ID" value="KAI9160358.1"/>
    <property type="molecule type" value="Genomic_DNA"/>
</dbReference>
<name>A0AAD5ICN3_ACENE</name>
<keyword evidence="3" id="KW-1185">Reference proteome</keyword>
<evidence type="ECO:0000313" key="2">
    <source>
        <dbReference type="EMBL" id="KAI9160358.1"/>
    </source>
</evidence>
<protein>
    <recommendedName>
        <fullName evidence="1">DUF7036 domain-containing protein</fullName>
    </recommendedName>
</protein>
<evidence type="ECO:0000313" key="3">
    <source>
        <dbReference type="Proteomes" id="UP001064489"/>
    </source>
</evidence>